<proteinExistence type="predicted"/>
<evidence type="ECO:0000313" key="2">
    <source>
        <dbReference type="Proteomes" id="UP000583752"/>
    </source>
</evidence>
<sequence>MIALTNLSRGPVAAGLELLRELGAITSAKNGNGCICTLVGIDTPGDYCELPQGHLRTG</sequence>
<dbReference type="RefSeq" id="WP_169465873.1">
    <property type="nucleotide sequence ID" value="NZ_JABBGG010000006.1"/>
</dbReference>
<reference evidence="1 2" key="1">
    <citation type="submission" date="2020-04" db="EMBL/GenBank/DDBJ databases">
        <title>Massilia sp. RP-1-19 isolated from soil.</title>
        <authorList>
            <person name="Dahal R.H."/>
        </authorList>
    </citation>
    <scope>NUCLEOTIDE SEQUENCE [LARGE SCALE GENOMIC DNA]</scope>
    <source>
        <strain evidence="1 2">RP-1-19</strain>
    </source>
</reference>
<protein>
    <submittedName>
        <fullName evidence="1">Uncharacterized protein</fullName>
    </submittedName>
</protein>
<comment type="caution">
    <text evidence="1">The sequence shown here is derived from an EMBL/GenBank/DDBJ whole genome shotgun (WGS) entry which is preliminary data.</text>
</comment>
<organism evidence="1 2">
    <name type="scientific">Massilia polaris</name>
    <dbReference type="NCBI Taxonomy" id="2728846"/>
    <lineage>
        <taxon>Bacteria</taxon>
        <taxon>Pseudomonadati</taxon>
        <taxon>Pseudomonadota</taxon>
        <taxon>Betaproteobacteria</taxon>
        <taxon>Burkholderiales</taxon>
        <taxon>Oxalobacteraceae</taxon>
        <taxon>Telluria group</taxon>
        <taxon>Massilia</taxon>
    </lineage>
</organism>
<dbReference type="EMBL" id="JABBGG010000006">
    <property type="protein sequence ID" value="NML61671.1"/>
    <property type="molecule type" value="Genomic_DNA"/>
</dbReference>
<accession>A0A848HPD7</accession>
<name>A0A848HPD7_9BURK</name>
<dbReference type="AlphaFoldDB" id="A0A848HPD7"/>
<gene>
    <name evidence="1" type="ORF">HHL21_11390</name>
</gene>
<dbReference type="Proteomes" id="UP000583752">
    <property type="component" value="Unassembled WGS sequence"/>
</dbReference>
<evidence type="ECO:0000313" key="1">
    <source>
        <dbReference type="EMBL" id="NML61671.1"/>
    </source>
</evidence>
<keyword evidence="2" id="KW-1185">Reference proteome</keyword>